<accession>A0A6J5RRI3</accession>
<keyword evidence="3" id="KW-1133">Transmembrane helix</keyword>
<evidence type="ECO:0000313" key="5">
    <source>
        <dbReference type="EMBL" id="CAB4196248.1"/>
    </source>
</evidence>
<name>A0A6J5RRI3_9CAUD</name>
<dbReference type="EMBL" id="LR797352">
    <property type="protein sequence ID" value="CAB4205191.1"/>
    <property type="molecule type" value="Genomic_DNA"/>
</dbReference>
<evidence type="ECO:0000256" key="2">
    <source>
        <dbReference type="SAM" id="MobiDB-lite"/>
    </source>
</evidence>
<dbReference type="EMBL" id="LR797149">
    <property type="protein sequence ID" value="CAB4190522.1"/>
    <property type="molecule type" value="Genomic_DNA"/>
</dbReference>
<evidence type="ECO:0000256" key="3">
    <source>
        <dbReference type="SAM" id="Phobius"/>
    </source>
</evidence>
<feature type="region of interest" description="Disordered" evidence="2">
    <location>
        <begin position="32"/>
        <end position="51"/>
    </location>
</feature>
<keyword evidence="3" id="KW-0472">Membrane</keyword>
<sequence length="837" mass="93741">MSIDKALNRAPLGLQDPEDDFDPLVEIEITPDERDEAEAMDEEFDEEAEEEFNLNLAEEMDKKDLTELVGDLLADFEDDTSSRKDWIQTYVDGLELLGMKIEDRSEPWPGACGVYHPLLSEALVKFQAETMMETFPSAGPVKTQILGKETPEKKDAAARVQEDMNYQLTERMVEYRPEQERMLWGLGLAGNAFKKVYYDPSMGRQVSIFVPAEDVVVPYGASNLQTCERVTHVMRKTPNELKKLQAAGFYRDIDLGDPSDSFDEVEKKIAERMGFRATTDDRYKILEMHVDVDLPGYEDKDDKGKVTGIALPYVITIEKSTQEVLAIRRNWHPDDENKQKRNHFVHYSYIPGFGFYAFGLIHLIGAFAKSGTSIIRQLVDAGTLSNLPGGFKTKGLRVKGDDTPIAPAEWRDVDVASGSMRDNIMPLPYKEPSQVLYTLLNTIVEEGRRFASAADLNLSDMSAQAPVGTTLAILERTLKVMSAVQARIHYAMRQEFRLLKDIIRDYTPDEYNYEPTEGGSRAKKSDYDSVEVIPVSDPNAATMAQKVVQYQAVMQLAQGAPQLYDLPYLHRQMLEVLGLKNAAKLVPMDDDQKPRDPVSENMAVINGKPVKAFIYQDHEAHITVHMSAMQDPQIAKLMGQNPNAQAMMAAMQSHIAEHLSFEYRKKIEEAAGVPYPAPDAPMDEDTELEVSRLAAAAAKEVLQQSQSKMAQEQAQQTAQDPIVQMQQQELQIKAQEVKIKEQKLALDSAAKADQLEVEKERLAVQERVAGMQVGAKIATDKANLSAKQQAEGLRMGIEVAREAAQQDHQKSMAADAQAHQKRLTQQEVPQEEPGEGE</sequence>
<feature type="compositionally biased region" description="Basic and acidic residues" evidence="2">
    <location>
        <begin position="801"/>
        <end position="810"/>
    </location>
</feature>
<protein>
    <submittedName>
        <fullName evidence="5">Uncharacterized protein</fullName>
    </submittedName>
</protein>
<reference evidence="5" key="1">
    <citation type="submission" date="2020-05" db="EMBL/GenBank/DDBJ databases">
        <authorList>
            <person name="Chiriac C."/>
            <person name="Salcher M."/>
            <person name="Ghai R."/>
            <person name="Kavagutti S V."/>
        </authorList>
    </citation>
    <scope>NUCLEOTIDE SEQUENCE</scope>
</reference>
<dbReference type="EMBL" id="LR797238">
    <property type="protein sequence ID" value="CAB4196248.1"/>
    <property type="molecule type" value="Genomic_DNA"/>
</dbReference>
<feature type="transmembrane region" description="Helical" evidence="3">
    <location>
        <begin position="347"/>
        <end position="368"/>
    </location>
</feature>
<keyword evidence="1" id="KW-0175">Coiled coil</keyword>
<evidence type="ECO:0000256" key="1">
    <source>
        <dbReference type="SAM" id="Coils"/>
    </source>
</evidence>
<organism evidence="5">
    <name type="scientific">uncultured Caudovirales phage</name>
    <dbReference type="NCBI Taxonomy" id="2100421"/>
    <lineage>
        <taxon>Viruses</taxon>
        <taxon>Duplodnaviria</taxon>
        <taxon>Heunggongvirae</taxon>
        <taxon>Uroviricota</taxon>
        <taxon>Caudoviricetes</taxon>
        <taxon>Peduoviridae</taxon>
        <taxon>Maltschvirus</taxon>
        <taxon>Maltschvirus maltsch</taxon>
    </lineage>
</organism>
<feature type="coiled-coil region" evidence="1">
    <location>
        <begin position="695"/>
        <end position="745"/>
    </location>
</feature>
<evidence type="ECO:0000313" key="4">
    <source>
        <dbReference type="EMBL" id="CAB4190522.1"/>
    </source>
</evidence>
<evidence type="ECO:0000313" key="6">
    <source>
        <dbReference type="EMBL" id="CAB4205191.1"/>
    </source>
</evidence>
<proteinExistence type="predicted"/>
<gene>
    <name evidence="4" type="ORF">UFOVP1195_70</name>
    <name evidence="5" type="ORF">UFOVP1288_70</name>
    <name evidence="6" type="ORF">UFOVP1409_70</name>
</gene>
<keyword evidence="3" id="KW-0812">Transmembrane</keyword>
<feature type="region of interest" description="Disordered" evidence="2">
    <location>
        <begin position="801"/>
        <end position="837"/>
    </location>
</feature>
<feature type="region of interest" description="Disordered" evidence="2">
    <location>
        <begin position="1"/>
        <end position="22"/>
    </location>
</feature>